<evidence type="ECO:0000256" key="2">
    <source>
        <dbReference type="PIRSR" id="PIRSR605754-1"/>
    </source>
</evidence>
<gene>
    <name evidence="4" type="ORF">H9968_07220</name>
</gene>
<dbReference type="Pfam" id="PF04203">
    <property type="entry name" value="Sortase"/>
    <property type="match status" value="1"/>
</dbReference>
<keyword evidence="3" id="KW-0472">Membrane</keyword>
<feature type="transmembrane region" description="Helical" evidence="3">
    <location>
        <begin position="250"/>
        <end position="269"/>
    </location>
</feature>
<dbReference type="InterPro" id="IPR023365">
    <property type="entry name" value="Sortase_dom-sf"/>
</dbReference>
<reference evidence="4" key="2">
    <citation type="submission" date="2021-04" db="EMBL/GenBank/DDBJ databases">
        <authorList>
            <person name="Gilroy R."/>
        </authorList>
    </citation>
    <scope>NUCLEOTIDE SEQUENCE</scope>
    <source>
        <strain evidence="4">CHK179-28034</strain>
    </source>
</reference>
<accession>A0A9D2J8N4</accession>
<dbReference type="Gene3D" id="2.40.260.10">
    <property type="entry name" value="Sortase"/>
    <property type="match status" value="1"/>
</dbReference>
<evidence type="ECO:0000256" key="1">
    <source>
        <dbReference type="ARBA" id="ARBA00022801"/>
    </source>
</evidence>
<evidence type="ECO:0000256" key="3">
    <source>
        <dbReference type="SAM" id="Phobius"/>
    </source>
</evidence>
<dbReference type="Proteomes" id="UP000824049">
    <property type="component" value="Unassembled WGS sequence"/>
</dbReference>
<feature type="active site" description="Proton donor/acceptor" evidence="2">
    <location>
        <position position="151"/>
    </location>
</feature>
<keyword evidence="1" id="KW-0378">Hydrolase</keyword>
<feature type="active site" description="Acyl-thioester intermediate" evidence="2">
    <location>
        <position position="213"/>
    </location>
</feature>
<dbReference type="InterPro" id="IPR042002">
    <property type="entry name" value="Sortase_C"/>
</dbReference>
<dbReference type="NCBIfam" id="TIGR01076">
    <property type="entry name" value="sortase_fam"/>
    <property type="match status" value="1"/>
</dbReference>
<keyword evidence="3" id="KW-0812">Transmembrane</keyword>
<reference evidence="4" key="1">
    <citation type="journal article" date="2021" name="PeerJ">
        <title>Extensive microbial diversity within the chicken gut microbiome revealed by metagenomics and culture.</title>
        <authorList>
            <person name="Gilroy R."/>
            <person name="Ravi A."/>
            <person name="Getino M."/>
            <person name="Pursley I."/>
            <person name="Horton D.L."/>
            <person name="Alikhan N.F."/>
            <person name="Baker D."/>
            <person name="Gharbi K."/>
            <person name="Hall N."/>
            <person name="Watson M."/>
            <person name="Adriaenssens E.M."/>
            <person name="Foster-Nyarko E."/>
            <person name="Jarju S."/>
            <person name="Secka A."/>
            <person name="Antonio M."/>
            <person name="Oren A."/>
            <person name="Chaudhuri R.R."/>
            <person name="La Ragione R."/>
            <person name="Hildebrand F."/>
            <person name="Pallen M.J."/>
        </authorList>
    </citation>
    <scope>NUCLEOTIDE SEQUENCE</scope>
    <source>
        <strain evidence="4">CHK179-28034</strain>
    </source>
</reference>
<dbReference type="SUPFAM" id="SSF63817">
    <property type="entry name" value="Sortase"/>
    <property type="match status" value="1"/>
</dbReference>
<keyword evidence="3" id="KW-1133">Transmembrane helix</keyword>
<dbReference type="AlphaFoldDB" id="A0A9D2J8N4"/>
<evidence type="ECO:0000313" key="5">
    <source>
        <dbReference type="Proteomes" id="UP000824049"/>
    </source>
</evidence>
<dbReference type="NCBIfam" id="NF033745">
    <property type="entry name" value="class_C_sortase"/>
    <property type="match status" value="1"/>
</dbReference>
<dbReference type="GO" id="GO:0016787">
    <property type="term" value="F:hydrolase activity"/>
    <property type="evidence" value="ECO:0007669"/>
    <property type="project" value="UniProtKB-KW"/>
</dbReference>
<evidence type="ECO:0000313" key="4">
    <source>
        <dbReference type="EMBL" id="HIZ39699.1"/>
    </source>
</evidence>
<dbReference type="CDD" id="cd05827">
    <property type="entry name" value="Sortase_C"/>
    <property type="match status" value="1"/>
</dbReference>
<comment type="caution">
    <text evidence="4">The sequence shown here is derived from an EMBL/GenBank/DDBJ whole genome shotgun (WGS) entry which is preliminary data.</text>
</comment>
<organism evidence="4 5">
    <name type="scientific">Candidatus Anaerobutyricum stercoris</name>
    <dbReference type="NCBI Taxonomy" id="2838457"/>
    <lineage>
        <taxon>Bacteria</taxon>
        <taxon>Bacillati</taxon>
        <taxon>Bacillota</taxon>
        <taxon>Clostridia</taxon>
        <taxon>Lachnospirales</taxon>
        <taxon>Lachnospiraceae</taxon>
        <taxon>Anaerobutyricum</taxon>
    </lineage>
</organism>
<dbReference type="EMBL" id="DXBR01000062">
    <property type="protein sequence ID" value="HIZ39699.1"/>
    <property type="molecule type" value="Genomic_DNA"/>
</dbReference>
<proteinExistence type="predicted"/>
<protein>
    <submittedName>
        <fullName evidence="4">Class C sortase</fullName>
    </submittedName>
</protein>
<name>A0A9D2J8N4_9FIRM</name>
<sequence>MKRFLPIIMIVLLFLGGAGLVLYPVVSSWYMDRHQGQVVADYDEEAAKLSQEQIEDELEKARKYNESLLGNVVLTDPFNAEALEEQNTEYEDLLNIGGDGVMGSVEIPGQDIYLPIYHGTSSESLERGAGHLQNSSLPVGGTGTHAVISGHTALPTAEMFNNLSEVEEGDVFYIHVLNQTLAYEVDQIKVVLPEDISDLLIDKNEDYVTLVTCTPYGINSHRLLVRGTRIPYEEAQAKAPSQAKGWDPMWGAYIAAAVAAAAILAVAGIRHRKRKKAGGQHEE</sequence>
<dbReference type="InterPro" id="IPR005754">
    <property type="entry name" value="Sortase"/>
</dbReference>